<dbReference type="AlphaFoldDB" id="A0AAE0CDN0"/>
<reference evidence="2 4" key="1">
    <citation type="journal article" date="2015" name="Genome Biol. Evol.">
        <title>Comparative Genomics of a Bacterivorous Green Alga Reveals Evolutionary Causalities and Consequences of Phago-Mixotrophic Mode of Nutrition.</title>
        <authorList>
            <person name="Burns J.A."/>
            <person name="Paasch A."/>
            <person name="Narechania A."/>
            <person name="Kim E."/>
        </authorList>
    </citation>
    <scope>NUCLEOTIDE SEQUENCE [LARGE SCALE GENOMIC DNA]</scope>
    <source>
        <strain evidence="2">PLY_AMNH</strain>
    </source>
</reference>
<evidence type="ECO:0000313" key="4">
    <source>
        <dbReference type="Proteomes" id="UP001190700"/>
    </source>
</evidence>
<comment type="caution">
    <text evidence="2">The sequence shown here is derived from an EMBL/GenBank/DDBJ whole genome shotgun (WGS) entry which is preliminary data.</text>
</comment>
<name>A0AAE0CDN0_9CHLO</name>
<evidence type="ECO:0000313" key="3">
    <source>
        <dbReference type="EMBL" id="KAK3281088.1"/>
    </source>
</evidence>
<protein>
    <submittedName>
        <fullName evidence="2">Uncharacterized protein</fullName>
    </submittedName>
</protein>
<dbReference type="Proteomes" id="UP001190700">
    <property type="component" value="Unassembled WGS sequence"/>
</dbReference>
<evidence type="ECO:0000313" key="2">
    <source>
        <dbReference type="EMBL" id="KAK3252185.1"/>
    </source>
</evidence>
<dbReference type="EMBL" id="LGRX02025569">
    <property type="protein sequence ID" value="KAK3252185.1"/>
    <property type="molecule type" value="Genomic_DNA"/>
</dbReference>
<evidence type="ECO:0000256" key="1">
    <source>
        <dbReference type="SAM" id="MobiDB-lite"/>
    </source>
</evidence>
<dbReference type="EMBL" id="LGRX02004034">
    <property type="protein sequence ID" value="KAK3281088.1"/>
    <property type="molecule type" value="Genomic_DNA"/>
</dbReference>
<feature type="region of interest" description="Disordered" evidence="1">
    <location>
        <begin position="163"/>
        <end position="199"/>
    </location>
</feature>
<proteinExistence type="predicted"/>
<sequence length="234" mass="25783">MVAAMEMSPGSSNTLGISLLTLQFLFLTYAVTLIGSAFRSLIKNLLAKLPENYDTNNITSEAREELIEEDKAAMGTSEIGTWLVEPTTSAEEQHGANSLHLYITHPLRTSFPESTKMGYGLEGGELPSTDCVSMLAMKIGGRVGDALRFEEGSDMQERVIFEGGSDPDLTMTTHGESEEIEGASQDTTEGTLRDETKATRRWKEKHVEIRMRLAVTLKEKQKEKETPFSGVLCL</sequence>
<keyword evidence="4" id="KW-1185">Reference proteome</keyword>
<gene>
    <name evidence="3" type="ORF">CYMTET_11106</name>
    <name evidence="2" type="ORF">CYMTET_38502</name>
</gene>
<organism evidence="2 4">
    <name type="scientific">Cymbomonas tetramitiformis</name>
    <dbReference type="NCBI Taxonomy" id="36881"/>
    <lineage>
        <taxon>Eukaryota</taxon>
        <taxon>Viridiplantae</taxon>
        <taxon>Chlorophyta</taxon>
        <taxon>Pyramimonadophyceae</taxon>
        <taxon>Pyramimonadales</taxon>
        <taxon>Pyramimonadaceae</taxon>
        <taxon>Cymbomonas</taxon>
    </lineage>
</organism>
<reference evidence="2" key="2">
    <citation type="submission" date="2023-06" db="EMBL/GenBank/DDBJ databases">
        <title>Long-read-based genome assembly of the green algal bacterivore Cymbomonas tetramitiformis.</title>
        <authorList>
            <person name="Gyaltshen Y."/>
            <person name="Rozenberg A."/>
            <person name="Paasch A."/>
            <person name="Burns J.A."/>
            <person name="Warring S."/>
            <person name="Larson R."/>
            <person name="Maurer-Alcala X."/>
            <person name="Dacks J."/>
            <person name="Kim E."/>
        </authorList>
    </citation>
    <scope>NUCLEOTIDE SEQUENCE</scope>
    <source>
        <strain evidence="2">PLY_AMNH</strain>
    </source>
</reference>
<accession>A0AAE0CDN0</accession>